<evidence type="ECO:0000256" key="2">
    <source>
        <dbReference type="ARBA" id="ARBA00009347"/>
    </source>
</evidence>
<dbReference type="AlphaFoldDB" id="A0A7Y6ILR9"/>
<keyword evidence="4" id="KW-0274">FAD</keyword>
<dbReference type="PANTHER" id="PTHR43884:SF20">
    <property type="entry name" value="ACYL-COA DEHYDROGENASE FADE28"/>
    <property type="match status" value="1"/>
</dbReference>
<evidence type="ECO:0000259" key="6">
    <source>
        <dbReference type="Pfam" id="PF00441"/>
    </source>
</evidence>
<evidence type="ECO:0000259" key="7">
    <source>
        <dbReference type="Pfam" id="PF02771"/>
    </source>
</evidence>
<dbReference type="GO" id="GO:0050660">
    <property type="term" value="F:flavin adenine dinucleotide binding"/>
    <property type="evidence" value="ECO:0007669"/>
    <property type="project" value="InterPro"/>
</dbReference>
<dbReference type="Gene3D" id="1.20.140.10">
    <property type="entry name" value="Butyryl-CoA Dehydrogenase, subunit A, domain 3"/>
    <property type="match status" value="1"/>
</dbReference>
<keyword evidence="5" id="KW-0560">Oxidoreductase</keyword>
<dbReference type="GO" id="GO:0003995">
    <property type="term" value="F:acyl-CoA dehydrogenase activity"/>
    <property type="evidence" value="ECO:0007669"/>
    <property type="project" value="TreeGrafter"/>
</dbReference>
<comment type="cofactor">
    <cofactor evidence="1">
        <name>FAD</name>
        <dbReference type="ChEBI" id="CHEBI:57692"/>
    </cofactor>
</comment>
<comment type="similarity">
    <text evidence="2">Belongs to the acyl-CoA dehydrogenase family.</text>
</comment>
<evidence type="ECO:0000256" key="5">
    <source>
        <dbReference type="ARBA" id="ARBA00023002"/>
    </source>
</evidence>
<comment type="caution">
    <text evidence="8">The sequence shown here is derived from an EMBL/GenBank/DDBJ whole genome shotgun (WGS) entry which is preliminary data.</text>
</comment>
<evidence type="ECO:0000256" key="1">
    <source>
        <dbReference type="ARBA" id="ARBA00001974"/>
    </source>
</evidence>
<dbReference type="InterPro" id="IPR037069">
    <property type="entry name" value="AcylCoA_DH/ox_N_sf"/>
</dbReference>
<dbReference type="SUPFAM" id="SSF47203">
    <property type="entry name" value="Acyl-CoA dehydrogenase C-terminal domain-like"/>
    <property type="match status" value="1"/>
</dbReference>
<evidence type="ECO:0000256" key="3">
    <source>
        <dbReference type="ARBA" id="ARBA00022630"/>
    </source>
</evidence>
<dbReference type="EMBL" id="JABWGO010000001">
    <property type="protein sequence ID" value="NUW40604.1"/>
    <property type="molecule type" value="Genomic_DNA"/>
</dbReference>
<dbReference type="InterPro" id="IPR009075">
    <property type="entry name" value="AcylCo_DH/oxidase_C"/>
</dbReference>
<dbReference type="Proteomes" id="UP000546126">
    <property type="component" value="Unassembled WGS sequence"/>
</dbReference>
<keyword evidence="9" id="KW-1185">Reference proteome</keyword>
<dbReference type="Pfam" id="PF02771">
    <property type="entry name" value="Acyl-CoA_dh_N"/>
    <property type="match status" value="1"/>
</dbReference>
<keyword evidence="3" id="KW-0285">Flavoprotein</keyword>
<evidence type="ECO:0000313" key="9">
    <source>
        <dbReference type="Proteomes" id="UP000546126"/>
    </source>
</evidence>
<feature type="domain" description="Acyl-CoA dehydrogenase/oxidase N-terminal" evidence="7">
    <location>
        <begin position="6"/>
        <end position="89"/>
    </location>
</feature>
<dbReference type="InterPro" id="IPR036250">
    <property type="entry name" value="AcylCo_DH-like_C"/>
</dbReference>
<feature type="domain" description="Acyl-CoA dehydrogenase/oxidase C-terminal" evidence="6">
    <location>
        <begin position="183"/>
        <end position="323"/>
    </location>
</feature>
<dbReference type="Pfam" id="PF00441">
    <property type="entry name" value="Acyl-CoA_dh_1"/>
    <property type="match status" value="1"/>
</dbReference>
<dbReference type="Gene3D" id="1.10.540.10">
    <property type="entry name" value="Acyl-CoA dehydrogenase/oxidase, N-terminal domain"/>
    <property type="match status" value="1"/>
</dbReference>
<organism evidence="8 9">
    <name type="scientific">Nonomuraea rhodomycinica</name>
    <dbReference type="NCBI Taxonomy" id="1712872"/>
    <lineage>
        <taxon>Bacteria</taxon>
        <taxon>Bacillati</taxon>
        <taxon>Actinomycetota</taxon>
        <taxon>Actinomycetes</taxon>
        <taxon>Streptosporangiales</taxon>
        <taxon>Streptosporangiaceae</taxon>
        <taxon>Nonomuraea</taxon>
    </lineage>
</organism>
<reference evidence="8 9" key="1">
    <citation type="submission" date="2020-06" db="EMBL/GenBank/DDBJ databases">
        <authorList>
            <person name="Chanama M."/>
        </authorList>
    </citation>
    <scope>NUCLEOTIDE SEQUENCE [LARGE SCALE GENOMIC DNA]</scope>
    <source>
        <strain evidence="8 9">TBRC6557</strain>
    </source>
</reference>
<accession>A0A7Y6ILR9</accession>
<gene>
    <name evidence="8" type="ORF">HT134_10695</name>
</gene>
<name>A0A7Y6ILR9_9ACTN</name>
<proteinExistence type="inferred from homology"/>
<dbReference type="SUPFAM" id="SSF56645">
    <property type="entry name" value="Acyl-CoA dehydrogenase NM domain-like"/>
    <property type="match status" value="1"/>
</dbReference>
<evidence type="ECO:0000256" key="4">
    <source>
        <dbReference type="ARBA" id="ARBA00022827"/>
    </source>
</evidence>
<dbReference type="PANTHER" id="PTHR43884">
    <property type="entry name" value="ACYL-COA DEHYDROGENASE"/>
    <property type="match status" value="1"/>
</dbReference>
<sequence>MDFAFTPDQLALAETVRDVLTEHCPASALRSERLPAWDRLAAVGFFGLLVPPEADGLGLCLVDALPALEETGRACLPGPVVETAVVAPYLLPGVPKLASGAVRVSVVPPGGAGAPDADLADLIVVAAPSTRGRDGGAVVVGREAARLRPLPGPDPCRRLSEVTYTESTPLDRPLAPALRAATVATAAQLIGVARRLLEVSVAYARSRRQFGAPIGSFQAVKHRLADVAVAVAFAAPLVHRAALAVEAAVPDAGLEVRAVPDVGRDVSAAKAAAGEAADLAARAALQTHGAIGYTEELDLRFWLARAWSLSAAYGGAAEHRARIREALAGGDLRRYP</sequence>
<evidence type="ECO:0000313" key="8">
    <source>
        <dbReference type="EMBL" id="NUW40604.1"/>
    </source>
</evidence>
<dbReference type="InterPro" id="IPR013786">
    <property type="entry name" value="AcylCoA_DH/ox_N"/>
</dbReference>
<protein>
    <submittedName>
        <fullName evidence="8">Acyl-CoA/acyl-ACP dehydrogenase</fullName>
    </submittedName>
</protein>
<dbReference type="InterPro" id="IPR009100">
    <property type="entry name" value="AcylCoA_DH/oxidase_NM_dom_sf"/>
</dbReference>